<evidence type="ECO:0000256" key="6">
    <source>
        <dbReference type="ARBA" id="ARBA00047512"/>
    </source>
</evidence>
<comment type="caution">
    <text evidence="9">The sequence shown here is derived from an EMBL/GenBank/DDBJ whole genome shotgun (WGS) entry which is preliminary data.</text>
</comment>
<evidence type="ECO:0000256" key="4">
    <source>
        <dbReference type="ARBA" id="ARBA00022798"/>
    </source>
</evidence>
<feature type="domain" description="GP-PDE" evidence="8">
    <location>
        <begin position="76"/>
        <end position="410"/>
    </location>
</feature>
<evidence type="ECO:0000256" key="3">
    <source>
        <dbReference type="ARBA" id="ARBA00022729"/>
    </source>
</evidence>
<dbReference type="GO" id="GO:0008889">
    <property type="term" value="F:glycerophosphodiester phosphodiesterase activity"/>
    <property type="evidence" value="ECO:0007669"/>
    <property type="project" value="UniProtKB-EC"/>
</dbReference>
<evidence type="ECO:0000256" key="5">
    <source>
        <dbReference type="ARBA" id="ARBA00022801"/>
    </source>
</evidence>
<dbReference type="AlphaFoldDB" id="A0AAN7BBM2"/>
<reference evidence="9" key="2">
    <citation type="submission" date="2023-05" db="EMBL/GenBank/DDBJ databases">
        <authorList>
            <consortium name="Lawrence Berkeley National Laboratory"/>
            <person name="Steindorff A."/>
            <person name="Hensen N."/>
            <person name="Bonometti L."/>
            <person name="Westerberg I."/>
            <person name="Brannstrom I.O."/>
            <person name="Guillou S."/>
            <person name="Cros-Aarteil S."/>
            <person name="Calhoun S."/>
            <person name="Haridas S."/>
            <person name="Kuo A."/>
            <person name="Mondo S."/>
            <person name="Pangilinan J."/>
            <person name="Riley R."/>
            <person name="Labutti K."/>
            <person name="Andreopoulos B."/>
            <person name="Lipzen A."/>
            <person name="Chen C."/>
            <person name="Yanf M."/>
            <person name="Daum C."/>
            <person name="Ng V."/>
            <person name="Clum A."/>
            <person name="Ohm R."/>
            <person name="Martin F."/>
            <person name="Silar P."/>
            <person name="Natvig D."/>
            <person name="Lalanne C."/>
            <person name="Gautier V."/>
            <person name="Ament-Velasquez S.L."/>
            <person name="Kruys A."/>
            <person name="Hutchinson M.I."/>
            <person name="Powell A.J."/>
            <person name="Barry K."/>
            <person name="Miller A.N."/>
            <person name="Grigoriev I.V."/>
            <person name="Debuchy R."/>
            <person name="Gladieux P."/>
            <person name="Thoren M.H."/>
            <person name="Johannesson H."/>
        </authorList>
    </citation>
    <scope>NUCLEOTIDE SEQUENCE</scope>
    <source>
        <strain evidence="9">PSN293</strain>
    </source>
</reference>
<dbReference type="Pfam" id="PF03009">
    <property type="entry name" value="GDPD"/>
    <property type="match status" value="1"/>
</dbReference>
<dbReference type="GO" id="GO:0006629">
    <property type="term" value="P:lipid metabolic process"/>
    <property type="evidence" value="ECO:0007669"/>
    <property type="project" value="InterPro"/>
</dbReference>
<dbReference type="PANTHER" id="PTHR43620:SF7">
    <property type="entry name" value="GLYCEROPHOSPHODIESTER PHOSPHODIESTERASE GDPD5-RELATED"/>
    <property type="match status" value="1"/>
</dbReference>
<evidence type="ECO:0000313" key="9">
    <source>
        <dbReference type="EMBL" id="KAK4215035.1"/>
    </source>
</evidence>
<proteinExistence type="inferred from homology"/>
<dbReference type="GO" id="GO:0006071">
    <property type="term" value="P:glycerol metabolic process"/>
    <property type="evidence" value="ECO:0007669"/>
    <property type="project" value="UniProtKB-KW"/>
</dbReference>
<feature type="signal peptide" evidence="7">
    <location>
        <begin position="1"/>
        <end position="19"/>
    </location>
</feature>
<evidence type="ECO:0000256" key="7">
    <source>
        <dbReference type="SAM" id="SignalP"/>
    </source>
</evidence>
<dbReference type="Gene3D" id="3.20.20.190">
    <property type="entry name" value="Phosphatidylinositol (PI) phosphodiesterase"/>
    <property type="match status" value="1"/>
</dbReference>
<comment type="catalytic activity">
    <reaction evidence="6">
        <text>a sn-glycero-3-phosphodiester + H2O = an alcohol + sn-glycerol 3-phosphate + H(+)</text>
        <dbReference type="Rhea" id="RHEA:12969"/>
        <dbReference type="ChEBI" id="CHEBI:15377"/>
        <dbReference type="ChEBI" id="CHEBI:15378"/>
        <dbReference type="ChEBI" id="CHEBI:30879"/>
        <dbReference type="ChEBI" id="CHEBI:57597"/>
        <dbReference type="ChEBI" id="CHEBI:83408"/>
        <dbReference type="EC" id="3.1.4.46"/>
    </reaction>
</comment>
<dbReference type="InterPro" id="IPR017946">
    <property type="entry name" value="PLC-like_Pdiesterase_TIM-brl"/>
</dbReference>
<evidence type="ECO:0000256" key="1">
    <source>
        <dbReference type="ARBA" id="ARBA00007277"/>
    </source>
</evidence>
<dbReference type="Proteomes" id="UP001301769">
    <property type="component" value="Unassembled WGS sequence"/>
</dbReference>
<sequence>MASLATLLPLIALAGAAVAAPRPGNPHGQVVKPIKKISLGPRPYWLVDHLEDGPLKTKLASCADKEMKRSEWSISHRGGGTLQFPEHTFDSILAGTRMGAGIQECDVAFTKDLQLVCRHSQCDLHTTTNVVNVPSLNAKCTVPFQPAADGKPATAKCCTSDFTMAELRQLCAKMDASDPQATTPAQYLEGTPSWRTDLYAKTTCSRLYTVGEYIKFVDDLGLKFTPELKTPEVPMPFVGPNGKNYTQAAYAQHLIDEFKAAGIHPSRVYPQSFLYDDVLYWLKNEPKFAKQAILLDESGDPPNGSLEQATAALAKYAKAGVKIVAPPLPYLVTLGKDGKSIVPSEYAKTAKKLGLKMITWSLERSAWLGDGSHGGYYYATIASAINQESDVFRLLHVLAQDVGVIGVFSDWSATVTYYANCYGLF</sequence>
<keyword evidence="5" id="KW-0378">Hydrolase</keyword>
<evidence type="ECO:0000256" key="2">
    <source>
        <dbReference type="ARBA" id="ARBA00012247"/>
    </source>
</evidence>
<keyword evidence="3 7" id="KW-0732">Signal</keyword>
<dbReference type="InterPro" id="IPR030395">
    <property type="entry name" value="GP_PDE_dom"/>
</dbReference>
<feature type="chain" id="PRO_5043002980" description="glycerophosphodiester phosphodiesterase" evidence="7">
    <location>
        <begin position="20"/>
        <end position="425"/>
    </location>
</feature>
<dbReference type="PANTHER" id="PTHR43620">
    <property type="entry name" value="GLYCEROPHOSPHORYL DIESTER PHOSPHODIESTERASE"/>
    <property type="match status" value="1"/>
</dbReference>
<gene>
    <name evidence="9" type="ORF">QBC37DRAFT_137612</name>
</gene>
<dbReference type="FunFam" id="3.20.20.190:FF:000040">
    <property type="entry name" value="Glycerophosphoryl diester phosphodiesterase family protein"/>
    <property type="match status" value="1"/>
</dbReference>
<evidence type="ECO:0000259" key="8">
    <source>
        <dbReference type="Pfam" id="PF03009"/>
    </source>
</evidence>
<organism evidence="9 10">
    <name type="scientific">Rhypophila decipiens</name>
    <dbReference type="NCBI Taxonomy" id="261697"/>
    <lineage>
        <taxon>Eukaryota</taxon>
        <taxon>Fungi</taxon>
        <taxon>Dikarya</taxon>
        <taxon>Ascomycota</taxon>
        <taxon>Pezizomycotina</taxon>
        <taxon>Sordariomycetes</taxon>
        <taxon>Sordariomycetidae</taxon>
        <taxon>Sordariales</taxon>
        <taxon>Naviculisporaceae</taxon>
        <taxon>Rhypophila</taxon>
    </lineage>
</organism>
<name>A0AAN7BBM2_9PEZI</name>
<comment type="similarity">
    <text evidence="1">Belongs to the glycerophosphoryl diester phosphodiesterase family.</text>
</comment>
<protein>
    <recommendedName>
        <fullName evidence="2">glycerophosphodiester phosphodiesterase</fullName>
        <ecNumber evidence="2">3.1.4.46</ecNumber>
    </recommendedName>
</protein>
<accession>A0AAN7BBM2</accession>
<reference evidence="9" key="1">
    <citation type="journal article" date="2023" name="Mol. Phylogenet. Evol.">
        <title>Genome-scale phylogeny and comparative genomics of the fungal order Sordariales.</title>
        <authorList>
            <person name="Hensen N."/>
            <person name="Bonometti L."/>
            <person name="Westerberg I."/>
            <person name="Brannstrom I.O."/>
            <person name="Guillou S."/>
            <person name="Cros-Aarteil S."/>
            <person name="Calhoun S."/>
            <person name="Haridas S."/>
            <person name="Kuo A."/>
            <person name="Mondo S."/>
            <person name="Pangilinan J."/>
            <person name="Riley R."/>
            <person name="LaButti K."/>
            <person name="Andreopoulos B."/>
            <person name="Lipzen A."/>
            <person name="Chen C."/>
            <person name="Yan M."/>
            <person name="Daum C."/>
            <person name="Ng V."/>
            <person name="Clum A."/>
            <person name="Steindorff A."/>
            <person name="Ohm R.A."/>
            <person name="Martin F."/>
            <person name="Silar P."/>
            <person name="Natvig D.O."/>
            <person name="Lalanne C."/>
            <person name="Gautier V."/>
            <person name="Ament-Velasquez S.L."/>
            <person name="Kruys A."/>
            <person name="Hutchinson M.I."/>
            <person name="Powell A.J."/>
            <person name="Barry K."/>
            <person name="Miller A.N."/>
            <person name="Grigoriev I.V."/>
            <person name="Debuchy R."/>
            <person name="Gladieux P."/>
            <person name="Hiltunen Thoren M."/>
            <person name="Johannesson H."/>
        </authorList>
    </citation>
    <scope>NUCLEOTIDE SEQUENCE</scope>
    <source>
        <strain evidence="9">PSN293</strain>
    </source>
</reference>
<dbReference type="EC" id="3.1.4.46" evidence="2"/>
<keyword evidence="10" id="KW-1185">Reference proteome</keyword>
<evidence type="ECO:0000313" key="10">
    <source>
        <dbReference type="Proteomes" id="UP001301769"/>
    </source>
</evidence>
<dbReference type="EMBL" id="MU858084">
    <property type="protein sequence ID" value="KAK4215035.1"/>
    <property type="molecule type" value="Genomic_DNA"/>
</dbReference>
<keyword evidence="4" id="KW-0319">Glycerol metabolism</keyword>
<dbReference type="SUPFAM" id="SSF51695">
    <property type="entry name" value="PLC-like phosphodiesterases"/>
    <property type="match status" value="1"/>
</dbReference>